<accession>A0A194W8R1</accession>
<dbReference type="EMBL" id="CM003105">
    <property type="protein sequence ID" value="KUI72465.1"/>
    <property type="molecule type" value="Genomic_DNA"/>
</dbReference>
<name>A0A194W8R1_CYTMA</name>
<protein>
    <submittedName>
        <fullName evidence="1">Enoyl-CoA hydratase domain-containing protein 3, mitochondrial</fullName>
    </submittedName>
</protein>
<proteinExistence type="predicted"/>
<dbReference type="SMR" id="A0A194W8R1"/>
<reference evidence="1" key="1">
    <citation type="submission" date="2014-12" db="EMBL/GenBank/DDBJ databases">
        <title>Genome Sequence of Valsa Canker Pathogens Uncovers a Specific Adaption of Colonization on Woody Bark.</title>
        <authorList>
            <person name="Yin Z."/>
            <person name="Liu H."/>
            <person name="Gao X."/>
            <person name="Li Z."/>
            <person name="Song N."/>
            <person name="Ke X."/>
            <person name="Dai Q."/>
            <person name="Wu Y."/>
            <person name="Sun Y."/>
            <person name="Xu J.-R."/>
            <person name="Kang Z.K."/>
            <person name="Wang L."/>
            <person name="Huang L."/>
        </authorList>
    </citation>
    <scope>NUCLEOTIDE SEQUENCE [LARGE SCALE GENOMIC DNA]</scope>
    <source>
        <strain evidence="1">03-8</strain>
    </source>
</reference>
<dbReference type="AlphaFoldDB" id="A0A194W8R1"/>
<keyword evidence="2" id="KW-1185">Reference proteome</keyword>
<organism evidence="1 2">
    <name type="scientific">Cytospora mali</name>
    <name type="common">Apple Valsa canker fungus</name>
    <name type="synonym">Valsa mali</name>
    <dbReference type="NCBI Taxonomy" id="578113"/>
    <lineage>
        <taxon>Eukaryota</taxon>
        <taxon>Fungi</taxon>
        <taxon>Dikarya</taxon>
        <taxon>Ascomycota</taxon>
        <taxon>Pezizomycotina</taxon>
        <taxon>Sordariomycetes</taxon>
        <taxon>Sordariomycetidae</taxon>
        <taxon>Diaporthales</taxon>
        <taxon>Cytosporaceae</taxon>
        <taxon>Cytospora</taxon>
    </lineage>
</organism>
<dbReference type="InterPro" id="IPR029045">
    <property type="entry name" value="ClpP/crotonase-like_dom_sf"/>
</dbReference>
<dbReference type="SUPFAM" id="SSF52096">
    <property type="entry name" value="ClpP/crotonase"/>
    <property type="match status" value="1"/>
</dbReference>
<sequence>MAFPKLPAKAAYITLNNPNASSLSVLRDLRQQLHHHLTSPRTGRLLTLPPFKQHILNLKPTDTNTGSNSNNYTWLTDPESWRIEREDLPNVLVLRSAGPIFSAGDDPQEPPTTTTKTIIQETLALRAEVTSLIRHSPAPIITPIKTSSPVTPTGLHLSLTTDFPIALSSTQFQLPAPTSTRSLATSLPLMAAISRRLPPGLAYRLFALGERVSAGQLGRAGGVLDVVAVPEHAESIDTAARALEGRVAGVVERLAVGTAAGRLQALGKWAYWTQLGIGGGGGAGEGDDDDDGYEAAVEWAGAVMDGQL</sequence>
<dbReference type="Gene3D" id="3.90.226.10">
    <property type="entry name" value="2-enoyl-CoA Hydratase, Chain A, domain 1"/>
    <property type="match status" value="1"/>
</dbReference>
<gene>
    <name evidence="1" type="ORF">VM1G_07524</name>
</gene>
<evidence type="ECO:0000313" key="1">
    <source>
        <dbReference type="EMBL" id="KUI72465.1"/>
    </source>
</evidence>
<dbReference type="Proteomes" id="UP000078559">
    <property type="component" value="Chromosome 8"/>
</dbReference>
<evidence type="ECO:0000313" key="2">
    <source>
        <dbReference type="Proteomes" id="UP000078559"/>
    </source>
</evidence>